<comment type="function">
    <text evidence="18">Catalyzes conversion of folates to polyglutamate derivatives allowing concentration of folate compounds in the cell and the intracellular retention of these cofactors, which are important substrates for most of the folate-dependent enzymes that are involved in one-carbon transfer reactions involved in purine, pyrimidine and amino acid synthesis.</text>
</comment>
<dbReference type="InterPro" id="IPR000308">
    <property type="entry name" value="14-3-3"/>
</dbReference>
<sequence>MPVKIDPFSINYGRRSDWRTLNNIESRLKEQPKKELVQKFHKKLDVELKGICNEVLNLIEKHLLPKAHNASTKVYCLKMKGYYYRYLAETLVDKATKERTSVIEKEQQYYQQATDISKIKLHQAAVFQLNSLQSNAATLNKIRERRQIHPDTNIKDTEEVLRKLDIRHEQIDKMNIIHVSGTKGKGSTCAFTESILRHLGFKTGFYSSPHLVHVRERIRINGKPISEKEFATNFFEVFGKLQQQIPDLEKFPAYFKFLTLMAFHIFIKERVDVAVIEVGIGGEYDCTNVLRNPVVCGISTLDFDHISILGATLKEIAWHKAGIMKPNSVAVGVEQPEEAMKVIRERSQEKKCTFHLTPPFENYILPNQKLESNLGLSGHHQSSNITLALQLVNIWLQRTQNIESFPDLKKFLPKLTPEKELLEAFEVPAIFLEGLKNCFWPGRGQILLKNEISYFLDGAHTPKSIAHCVDWFKNEQETRLEKDDSGRPLQVLMFHCTADRNPTTLLPYLKECQFDIALFCPTRVLPILDKHLDTTNLNQSETEQKERCLENKELWVKITGNSDVKTFDCIQDTVEYLPVLAKERQRRLHVLVTGSLHLVGGVLSLIDPDVAS</sequence>
<accession>A0A914CQ27</accession>
<proteinExistence type="inferred from homology"/>
<evidence type="ECO:0000256" key="3">
    <source>
        <dbReference type="ARBA" id="ARBA00004496"/>
    </source>
</evidence>
<feature type="binding site" evidence="20">
    <location>
        <position position="208"/>
    </location>
    <ligand>
        <name>Mg(2+)</name>
        <dbReference type="ChEBI" id="CHEBI:18420"/>
        <label>1</label>
    </ligand>
</feature>
<dbReference type="SUPFAM" id="SSF53244">
    <property type="entry name" value="MurD-like peptide ligases, peptide-binding domain"/>
    <property type="match status" value="1"/>
</dbReference>
<keyword evidence="12" id="KW-0999">Mitochondrion inner membrane</keyword>
<keyword evidence="14 20" id="KW-0460">Magnesium</keyword>
<dbReference type="PRINTS" id="PR00305">
    <property type="entry name" value="1433ZETA"/>
</dbReference>
<feature type="binding site" evidence="19">
    <location>
        <position position="457"/>
    </location>
    <ligand>
        <name>ATP</name>
        <dbReference type="ChEBI" id="CHEBI:30616"/>
    </ligand>
</feature>
<evidence type="ECO:0000256" key="8">
    <source>
        <dbReference type="ARBA" id="ARBA00022563"/>
    </source>
</evidence>
<evidence type="ECO:0000313" key="22">
    <source>
        <dbReference type="Proteomes" id="UP000887540"/>
    </source>
</evidence>
<evidence type="ECO:0000256" key="18">
    <source>
        <dbReference type="PIRNR" id="PIRNR038895"/>
    </source>
</evidence>
<evidence type="ECO:0000256" key="11">
    <source>
        <dbReference type="ARBA" id="ARBA00022741"/>
    </source>
</evidence>
<evidence type="ECO:0000256" key="6">
    <source>
        <dbReference type="ARBA" id="ARBA00008276"/>
    </source>
</evidence>
<evidence type="ECO:0000256" key="12">
    <source>
        <dbReference type="ARBA" id="ARBA00022792"/>
    </source>
</evidence>
<evidence type="ECO:0000256" key="16">
    <source>
        <dbReference type="ARBA" id="ARBA00023136"/>
    </source>
</evidence>
<evidence type="ECO:0000256" key="10">
    <source>
        <dbReference type="ARBA" id="ARBA00022723"/>
    </source>
</evidence>
<evidence type="ECO:0000256" key="15">
    <source>
        <dbReference type="ARBA" id="ARBA00023128"/>
    </source>
</evidence>
<keyword evidence="15" id="KW-0496">Mitochondrion</keyword>
<dbReference type="WBParaSite" id="ACRNAN_scaffold1320.g32715.t1">
    <property type="protein sequence ID" value="ACRNAN_scaffold1320.g32715.t1"/>
    <property type="gene ID" value="ACRNAN_scaffold1320.g32715"/>
</dbReference>
<dbReference type="PROSITE" id="PS01011">
    <property type="entry name" value="FOLYLPOLYGLU_SYNT_1"/>
    <property type="match status" value="1"/>
</dbReference>
<dbReference type="GO" id="GO:0005829">
    <property type="term" value="C:cytosol"/>
    <property type="evidence" value="ECO:0007669"/>
    <property type="project" value="TreeGrafter"/>
</dbReference>
<dbReference type="EC" id="6.3.2.17" evidence="18"/>
<dbReference type="FunFam" id="3.40.1190.10:FF:000008">
    <property type="entry name" value="Folylpolyglutamate synthase"/>
    <property type="match status" value="1"/>
</dbReference>
<evidence type="ECO:0000256" key="19">
    <source>
        <dbReference type="PIRSR" id="PIRSR038895-1"/>
    </source>
</evidence>
<organism evidence="22 23">
    <name type="scientific">Acrobeloides nanus</name>
    <dbReference type="NCBI Taxonomy" id="290746"/>
    <lineage>
        <taxon>Eukaryota</taxon>
        <taxon>Metazoa</taxon>
        <taxon>Ecdysozoa</taxon>
        <taxon>Nematoda</taxon>
        <taxon>Chromadorea</taxon>
        <taxon>Rhabditida</taxon>
        <taxon>Tylenchina</taxon>
        <taxon>Cephalobomorpha</taxon>
        <taxon>Cephaloboidea</taxon>
        <taxon>Cephalobidae</taxon>
        <taxon>Acrobeloides</taxon>
    </lineage>
</organism>
<dbReference type="Proteomes" id="UP000887540">
    <property type="component" value="Unplaced"/>
</dbReference>
<evidence type="ECO:0000256" key="20">
    <source>
        <dbReference type="PIRSR" id="PIRSR038895-2"/>
    </source>
</evidence>
<evidence type="ECO:0000259" key="21">
    <source>
        <dbReference type="SMART" id="SM00101"/>
    </source>
</evidence>
<evidence type="ECO:0000256" key="17">
    <source>
        <dbReference type="ARBA" id="ARBA00047493"/>
    </source>
</evidence>
<keyword evidence="8 18" id="KW-0554">One-carbon metabolism</keyword>
<dbReference type="SUPFAM" id="SSF48445">
    <property type="entry name" value="14-3-3 protein"/>
    <property type="match status" value="1"/>
</dbReference>
<evidence type="ECO:0000313" key="23">
    <source>
        <dbReference type="WBParaSite" id="ACRNAN_scaffold1320.g32715.t1"/>
    </source>
</evidence>
<evidence type="ECO:0000256" key="4">
    <source>
        <dbReference type="ARBA" id="ARBA00005150"/>
    </source>
</evidence>
<dbReference type="Gene3D" id="3.40.1190.10">
    <property type="entry name" value="Mur-like, catalytic domain"/>
    <property type="match status" value="1"/>
</dbReference>
<evidence type="ECO:0000256" key="5">
    <source>
        <dbReference type="ARBA" id="ARBA00006141"/>
    </source>
</evidence>
<comment type="subcellular location">
    <subcellularLocation>
        <location evidence="3">Cytoplasm</location>
    </subcellularLocation>
    <subcellularLocation>
        <location evidence="1">Mitochondrion inner membrane</location>
    </subcellularLocation>
    <subcellularLocation>
        <location evidence="2">Mitochondrion matrix</location>
    </subcellularLocation>
</comment>
<evidence type="ECO:0000256" key="7">
    <source>
        <dbReference type="ARBA" id="ARBA00022490"/>
    </source>
</evidence>
<evidence type="ECO:0000256" key="13">
    <source>
        <dbReference type="ARBA" id="ARBA00022840"/>
    </source>
</evidence>
<protein>
    <recommendedName>
        <fullName evidence="18">Folylpolyglutamate synthase</fullName>
        <ecNumber evidence="18">6.3.2.17</ecNumber>
    </recommendedName>
    <alternativeName>
        <fullName evidence="18">Folylpoly-gamma-glutamate synthetase</fullName>
    </alternativeName>
    <alternativeName>
        <fullName evidence="18">Tetrahydrofolylpolyglutamate synthase</fullName>
    </alternativeName>
</protein>
<dbReference type="GO" id="GO:0004326">
    <property type="term" value="F:tetrahydrofolylpolyglutamate synthase activity"/>
    <property type="evidence" value="ECO:0007669"/>
    <property type="project" value="UniProtKB-EC"/>
</dbReference>
<feature type="binding site" evidence="20">
    <location>
        <position position="277"/>
    </location>
    <ligand>
        <name>Mg(2+)</name>
        <dbReference type="ChEBI" id="CHEBI:18420"/>
        <label>1</label>
    </ligand>
</feature>
<keyword evidence="16" id="KW-0472">Membrane</keyword>
<dbReference type="Pfam" id="PF00244">
    <property type="entry name" value="14-3-3"/>
    <property type="match status" value="1"/>
</dbReference>
<comment type="catalytic activity">
    <reaction evidence="17 18">
        <text>(6S)-5,6,7,8-tetrahydrofolyl-(gamma-L-Glu)(n) + L-glutamate + ATP = (6S)-5,6,7,8-tetrahydrofolyl-(gamma-L-Glu)(n+1) + ADP + phosphate + H(+)</text>
        <dbReference type="Rhea" id="RHEA:10580"/>
        <dbReference type="Rhea" id="RHEA-COMP:14738"/>
        <dbReference type="Rhea" id="RHEA-COMP:14740"/>
        <dbReference type="ChEBI" id="CHEBI:15378"/>
        <dbReference type="ChEBI" id="CHEBI:29985"/>
        <dbReference type="ChEBI" id="CHEBI:30616"/>
        <dbReference type="ChEBI" id="CHEBI:43474"/>
        <dbReference type="ChEBI" id="CHEBI:141005"/>
        <dbReference type="ChEBI" id="CHEBI:456216"/>
        <dbReference type="EC" id="6.3.2.17"/>
    </reaction>
</comment>
<comment type="similarity">
    <text evidence="6 18">Belongs to the folylpolyglutamate synthase family.</text>
</comment>
<dbReference type="SMART" id="SM00101">
    <property type="entry name" value="14_3_3"/>
    <property type="match status" value="1"/>
</dbReference>
<feature type="binding site" evidence="19">
    <location>
        <position position="443"/>
    </location>
    <ligand>
        <name>ATP</name>
        <dbReference type="ChEBI" id="CHEBI:30616"/>
    </ligand>
</feature>
<keyword evidence="13 19" id="KW-0067">ATP-binding</keyword>
<evidence type="ECO:0000256" key="14">
    <source>
        <dbReference type="ARBA" id="ARBA00022842"/>
    </source>
</evidence>
<dbReference type="InterPro" id="IPR018109">
    <property type="entry name" value="Folylpolyglutamate_synth_CS"/>
</dbReference>
<dbReference type="InterPro" id="IPR023600">
    <property type="entry name" value="Folylpolyglutamate_synth_euk"/>
</dbReference>
<reference evidence="23" key="1">
    <citation type="submission" date="2022-11" db="UniProtKB">
        <authorList>
            <consortium name="WormBaseParasite"/>
        </authorList>
    </citation>
    <scope>IDENTIFICATION</scope>
</reference>
<dbReference type="GO" id="GO:0006730">
    <property type="term" value="P:one-carbon metabolic process"/>
    <property type="evidence" value="ECO:0007669"/>
    <property type="project" value="UniProtKB-KW"/>
</dbReference>
<feature type="binding site" evidence="20">
    <location>
        <position position="305"/>
    </location>
    <ligand>
        <name>Mg(2+)</name>
        <dbReference type="ChEBI" id="CHEBI:18420"/>
        <label>1</label>
    </ligand>
</feature>
<dbReference type="AlphaFoldDB" id="A0A914CQ27"/>
<dbReference type="PIRSF" id="PIRSF038895">
    <property type="entry name" value="FPGS"/>
    <property type="match status" value="1"/>
</dbReference>
<comment type="pathway">
    <text evidence="4 18">Cofactor biosynthesis; tetrahydrofolylpolyglutamate biosynthesis.</text>
</comment>
<keyword evidence="7" id="KW-0963">Cytoplasm</keyword>
<evidence type="ECO:0000256" key="1">
    <source>
        <dbReference type="ARBA" id="ARBA00004273"/>
    </source>
</evidence>
<dbReference type="PROSITE" id="PS01012">
    <property type="entry name" value="FOLYLPOLYGLU_SYNT_2"/>
    <property type="match status" value="1"/>
</dbReference>
<dbReference type="Gene3D" id="3.90.190.20">
    <property type="entry name" value="Mur ligase, C-terminal domain"/>
    <property type="match status" value="1"/>
</dbReference>
<keyword evidence="9 18" id="KW-0436">Ligase</keyword>
<keyword evidence="22" id="KW-1185">Reference proteome</keyword>
<keyword evidence="10 20" id="KW-0479">Metal-binding</keyword>
<evidence type="ECO:0000256" key="2">
    <source>
        <dbReference type="ARBA" id="ARBA00004305"/>
    </source>
</evidence>
<dbReference type="PANTHER" id="PTHR11136:SF5">
    <property type="entry name" value="FOLYLPOLYGLUTAMATE SYNTHASE, MITOCHONDRIAL"/>
    <property type="match status" value="1"/>
</dbReference>
<dbReference type="GO" id="GO:0005759">
    <property type="term" value="C:mitochondrial matrix"/>
    <property type="evidence" value="ECO:0007669"/>
    <property type="project" value="UniProtKB-SubCell"/>
</dbReference>
<dbReference type="GO" id="GO:0005524">
    <property type="term" value="F:ATP binding"/>
    <property type="evidence" value="ECO:0007669"/>
    <property type="project" value="UniProtKB-KW"/>
</dbReference>
<name>A0A914CQ27_9BILA</name>
<feature type="domain" description="14-3-3" evidence="21">
    <location>
        <begin position="3"/>
        <end position="176"/>
    </location>
</feature>
<evidence type="ECO:0000256" key="9">
    <source>
        <dbReference type="ARBA" id="ARBA00022598"/>
    </source>
</evidence>
<comment type="similarity">
    <text evidence="5">Belongs to the 14-3-3 family.</text>
</comment>
<comment type="cofactor">
    <cofactor evidence="18">
        <name>a monovalent cation</name>
        <dbReference type="ChEBI" id="CHEBI:60242"/>
    </cofactor>
    <text evidence="18">A monovalent cation.</text>
</comment>
<dbReference type="InterPro" id="IPR036565">
    <property type="entry name" value="Mur-like_cat_sf"/>
</dbReference>
<dbReference type="NCBIfam" id="TIGR01499">
    <property type="entry name" value="folC"/>
    <property type="match status" value="1"/>
</dbReference>
<dbReference type="GO" id="GO:0046872">
    <property type="term" value="F:metal ion binding"/>
    <property type="evidence" value="ECO:0007669"/>
    <property type="project" value="UniProtKB-KW"/>
</dbReference>
<dbReference type="SUPFAM" id="SSF53623">
    <property type="entry name" value="MurD-like peptide ligases, catalytic domain"/>
    <property type="match status" value="1"/>
</dbReference>
<keyword evidence="11 19" id="KW-0547">Nucleotide-binding</keyword>
<dbReference type="InterPro" id="IPR036615">
    <property type="entry name" value="Mur_ligase_C_dom_sf"/>
</dbReference>
<dbReference type="GO" id="GO:0005743">
    <property type="term" value="C:mitochondrial inner membrane"/>
    <property type="evidence" value="ECO:0007669"/>
    <property type="project" value="UniProtKB-SubCell"/>
</dbReference>
<dbReference type="InterPro" id="IPR001645">
    <property type="entry name" value="Folylpolyglutamate_synth"/>
</dbReference>
<dbReference type="PANTHER" id="PTHR11136">
    <property type="entry name" value="FOLYLPOLYGLUTAMATE SYNTHASE-RELATED"/>
    <property type="match status" value="1"/>
</dbReference>
<dbReference type="InterPro" id="IPR036815">
    <property type="entry name" value="14-3-3_dom_sf"/>
</dbReference>
<dbReference type="InterPro" id="IPR023410">
    <property type="entry name" value="14-3-3_domain"/>
</dbReference>